<dbReference type="EMBL" id="FOTW01000012">
    <property type="protein sequence ID" value="SFM08664.1"/>
    <property type="molecule type" value="Genomic_DNA"/>
</dbReference>
<evidence type="ECO:0000256" key="2">
    <source>
        <dbReference type="SAM" id="SignalP"/>
    </source>
</evidence>
<dbReference type="SUPFAM" id="SSF53850">
    <property type="entry name" value="Periplasmic binding protein-like II"/>
    <property type="match status" value="1"/>
</dbReference>
<proteinExistence type="predicted"/>
<keyword evidence="1 2" id="KW-0732">Signal</keyword>
<accession>A0A1I4MZA2</accession>
<dbReference type="Proteomes" id="UP000199470">
    <property type="component" value="Unassembled WGS sequence"/>
</dbReference>
<keyword evidence="5" id="KW-1185">Reference proteome</keyword>
<dbReference type="Pfam" id="PF00497">
    <property type="entry name" value="SBP_bac_3"/>
    <property type="match status" value="1"/>
</dbReference>
<dbReference type="STRING" id="758825.SAMN02982985_02668"/>
<evidence type="ECO:0000259" key="3">
    <source>
        <dbReference type="SMART" id="SM00062"/>
    </source>
</evidence>
<sequence>MLKRHFLAGALLCCVGAPRAAPLPAFDCGDIAVAFYEHGALYYRDGNGQWAGIDKDIVDELGKRLGCRFHASVDSRVRIWTNLKGGTLPMSVSGIATPERLQFARFLPYFTSRNYVLLQKNSKPAVHDLASFLAEPGYKVAVIKSFKHGPTYDAWLAQLRKEGRVYETADYGSLIRLFKLGRVQAVLALNTSLAPLSRQRDLADGVRILDWAPKDVIVGGLVLSRQLIPEATAEQFAQAIHAMREDGTLRAIYSRHVGAELAAGMFNF</sequence>
<dbReference type="PANTHER" id="PTHR35936">
    <property type="entry name" value="MEMBRANE-BOUND LYTIC MUREIN TRANSGLYCOSYLASE F"/>
    <property type="match status" value="1"/>
</dbReference>
<feature type="domain" description="Solute-binding protein family 3/N-terminal" evidence="3">
    <location>
        <begin position="35"/>
        <end position="260"/>
    </location>
</feature>
<dbReference type="SMART" id="SM00062">
    <property type="entry name" value="PBPb"/>
    <property type="match status" value="1"/>
</dbReference>
<organism evidence="4 5">
    <name type="scientific">Rugamonas rubra</name>
    <dbReference type="NCBI Taxonomy" id="758825"/>
    <lineage>
        <taxon>Bacteria</taxon>
        <taxon>Pseudomonadati</taxon>
        <taxon>Pseudomonadota</taxon>
        <taxon>Betaproteobacteria</taxon>
        <taxon>Burkholderiales</taxon>
        <taxon>Oxalobacteraceae</taxon>
        <taxon>Telluria group</taxon>
        <taxon>Rugamonas</taxon>
    </lineage>
</organism>
<gene>
    <name evidence="4" type="ORF">SAMN02982985_02668</name>
</gene>
<name>A0A1I4MZA2_9BURK</name>
<feature type="signal peptide" evidence="2">
    <location>
        <begin position="1"/>
        <end position="20"/>
    </location>
</feature>
<dbReference type="RefSeq" id="WP_174900520.1">
    <property type="nucleotide sequence ID" value="NZ_FOTW01000012.1"/>
</dbReference>
<evidence type="ECO:0000313" key="5">
    <source>
        <dbReference type="Proteomes" id="UP000199470"/>
    </source>
</evidence>
<dbReference type="InterPro" id="IPR001638">
    <property type="entry name" value="Solute-binding_3/MltF_N"/>
</dbReference>
<protein>
    <submittedName>
        <fullName evidence="4">Polar amino acid transport system substrate-binding protein</fullName>
    </submittedName>
</protein>
<evidence type="ECO:0000256" key="1">
    <source>
        <dbReference type="ARBA" id="ARBA00022729"/>
    </source>
</evidence>
<evidence type="ECO:0000313" key="4">
    <source>
        <dbReference type="EMBL" id="SFM08664.1"/>
    </source>
</evidence>
<feature type="chain" id="PRO_5011544117" evidence="2">
    <location>
        <begin position="21"/>
        <end position="268"/>
    </location>
</feature>
<dbReference type="AlphaFoldDB" id="A0A1I4MZA2"/>
<dbReference type="Gene3D" id="3.40.190.10">
    <property type="entry name" value="Periplasmic binding protein-like II"/>
    <property type="match status" value="2"/>
</dbReference>
<reference evidence="4 5" key="1">
    <citation type="submission" date="2016-10" db="EMBL/GenBank/DDBJ databases">
        <authorList>
            <person name="de Groot N.N."/>
        </authorList>
    </citation>
    <scope>NUCLEOTIDE SEQUENCE [LARGE SCALE GENOMIC DNA]</scope>
    <source>
        <strain evidence="4 5">ATCC 43154</strain>
    </source>
</reference>